<dbReference type="Proteomes" id="UP000001699">
    <property type="component" value="Unassembled WGS sequence"/>
</dbReference>
<keyword evidence="1" id="KW-1133">Transmembrane helix</keyword>
<gene>
    <name evidence="2" type="ORF">AFUB_027660</name>
</gene>
<dbReference type="EMBL" id="DS499595">
    <property type="protein sequence ID" value="EDP54705.1"/>
    <property type="molecule type" value="Genomic_DNA"/>
</dbReference>
<sequence length="438" mass="48726">MSRRRASNSESIASSSTMNEAVAYPFSGMQQNHLPQRRGPIEGPNGRRLIRRVTWRSSTYKLMASLWVLGVFYIVWLIRDLFWLPFAPSETESTAGKDFLAHYAGRQECGISSVSLYNPPEDQQYCQTRDSLLSAMSNGGRHGFDAAYASQGTSGIGWPYRLLINVSSQILLLTLGTVLLTYLGCVYRWYSSSQICDILQKFDGIAFIGDESLADAYAGFNILLRENLATGALKDWEMNDMYSEQCRCDSQFTNPSCWLKRISSSEDMFLPGDKSGPRSTYACSTHVPHVFVKVLGSPASRDSREKVQKLLARSDSQKKLVPVIHSVSLSTSFSLSAAESSMDEWLALPEVNKQYTPLLWVGPTAPGHEKLSTDTNIPANSAVWQYALDTTKAARSRGMEVLGMYNATLQAASWDGKHYGEKVAMMQAMMIINWLSAL</sequence>
<accession>B0XSL9</accession>
<protein>
    <submittedName>
        <fullName evidence="2">Uncharacterized protein</fullName>
    </submittedName>
</protein>
<dbReference type="OrthoDB" id="5373426at2759"/>
<reference evidence="2 3" key="1">
    <citation type="journal article" date="2008" name="PLoS Genet.">
        <title>Genomic islands in the pathogenic filamentous fungus Aspergillus fumigatus.</title>
        <authorList>
            <person name="Fedorova N.D."/>
            <person name="Khaldi N."/>
            <person name="Joardar V.S."/>
            <person name="Maiti R."/>
            <person name="Amedeo P."/>
            <person name="Anderson M.J."/>
            <person name="Crabtree J."/>
            <person name="Silva J.C."/>
            <person name="Badger J.H."/>
            <person name="Albarraq A."/>
            <person name="Angiuoli S."/>
            <person name="Bussey H."/>
            <person name="Bowyer P."/>
            <person name="Cotty P.J."/>
            <person name="Dyer P.S."/>
            <person name="Egan A."/>
            <person name="Galens K."/>
            <person name="Fraser-Liggett C.M."/>
            <person name="Haas B.J."/>
            <person name="Inman J.M."/>
            <person name="Kent R."/>
            <person name="Lemieux S."/>
            <person name="Malavazi I."/>
            <person name="Orvis J."/>
            <person name="Roemer T."/>
            <person name="Ronning C.M."/>
            <person name="Sundaram J.P."/>
            <person name="Sutton G."/>
            <person name="Turner G."/>
            <person name="Venter J.C."/>
            <person name="White O.R."/>
            <person name="Whitty B.R."/>
            <person name="Youngman P."/>
            <person name="Wolfe K.H."/>
            <person name="Goldman G.H."/>
            <person name="Wortman J.R."/>
            <person name="Jiang B."/>
            <person name="Denning D.W."/>
            <person name="Nierman W.C."/>
        </authorList>
    </citation>
    <scope>NUCLEOTIDE SEQUENCE [LARGE SCALE GENOMIC DNA]</scope>
    <source>
        <strain evidence="3">CBS 144.89 / FGSC A1163 / CEA10</strain>
    </source>
</reference>
<feature type="transmembrane region" description="Helical" evidence="1">
    <location>
        <begin position="58"/>
        <end position="78"/>
    </location>
</feature>
<keyword evidence="1" id="KW-0472">Membrane</keyword>
<keyword evidence="1" id="KW-0812">Transmembrane</keyword>
<dbReference type="AlphaFoldDB" id="B0XSL9"/>
<dbReference type="HOGENOM" id="CLU_037139_0_0_1"/>
<keyword evidence="3" id="KW-1185">Reference proteome</keyword>
<dbReference type="VEuPathDB" id="FungiDB:AFUB_027660"/>
<evidence type="ECO:0000313" key="3">
    <source>
        <dbReference type="Proteomes" id="UP000001699"/>
    </source>
</evidence>
<organism evidence="2 3">
    <name type="scientific">Aspergillus fumigatus (strain CBS 144.89 / FGSC A1163 / CEA10)</name>
    <name type="common">Neosartorya fumigata</name>
    <dbReference type="NCBI Taxonomy" id="451804"/>
    <lineage>
        <taxon>Eukaryota</taxon>
        <taxon>Fungi</taxon>
        <taxon>Dikarya</taxon>
        <taxon>Ascomycota</taxon>
        <taxon>Pezizomycotina</taxon>
        <taxon>Eurotiomycetes</taxon>
        <taxon>Eurotiomycetidae</taxon>
        <taxon>Eurotiales</taxon>
        <taxon>Aspergillaceae</taxon>
        <taxon>Aspergillus</taxon>
        <taxon>Aspergillus subgen. Fumigati</taxon>
    </lineage>
</organism>
<evidence type="ECO:0000313" key="2">
    <source>
        <dbReference type="EMBL" id="EDP54705.1"/>
    </source>
</evidence>
<proteinExistence type="predicted"/>
<evidence type="ECO:0000256" key="1">
    <source>
        <dbReference type="SAM" id="Phobius"/>
    </source>
</evidence>
<name>B0XSL9_ASPFC</name>
<dbReference type="PhylomeDB" id="B0XSL9"/>
<feature type="transmembrane region" description="Helical" evidence="1">
    <location>
        <begin position="170"/>
        <end position="190"/>
    </location>
</feature>